<name>A0A3P7LSZ3_DIBLA</name>
<keyword evidence="7 9" id="KW-0030">Aminoacyl-tRNA synthetase</keyword>
<evidence type="ECO:0000313" key="11">
    <source>
        <dbReference type="EMBL" id="VDN09351.1"/>
    </source>
</evidence>
<keyword evidence="3 9" id="KW-0436">Ligase</keyword>
<dbReference type="GO" id="GO:0004832">
    <property type="term" value="F:valine-tRNA ligase activity"/>
    <property type="evidence" value="ECO:0007669"/>
    <property type="project" value="UniProtKB-EC"/>
</dbReference>
<dbReference type="GO" id="GO:0006438">
    <property type="term" value="P:valyl-tRNA aminoacylation"/>
    <property type="evidence" value="ECO:0007669"/>
    <property type="project" value="InterPro"/>
</dbReference>
<evidence type="ECO:0000256" key="5">
    <source>
        <dbReference type="ARBA" id="ARBA00022840"/>
    </source>
</evidence>
<gene>
    <name evidence="11" type="ORF">DILT_LOCUS5182</name>
</gene>
<dbReference type="InterPro" id="IPR002300">
    <property type="entry name" value="aa-tRNA-synth_Ia"/>
</dbReference>
<dbReference type="Proteomes" id="UP000281553">
    <property type="component" value="Unassembled WGS sequence"/>
</dbReference>
<dbReference type="EC" id="6.1.1.9" evidence="2"/>
<feature type="domain" description="Aminoacyl-tRNA synthetase class Ia" evidence="10">
    <location>
        <begin position="58"/>
        <end position="470"/>
    </location>
</feature>
<dbReference type="GO" id="GO:0002161">
    <property type="term" value="F:aminoacyl-tRNA deacylase activity"/>
    <property type="evidence" value="ECO:0007669"/>
    <property type="project" value="InterPro"/>
</dbReference>
<dbReference type="PROSITE" id="PS00178">
    <property type="entry name" value="AA_TRNA_LIGASE_I"/>
    <property type="match status" value="1"/>
</dbReference>
<dbReference type="PRINTS" id="PR00986">
    <property type="entry name" value="TRNASYNTHVAL"/>
</dbReference>
<dbReference type="InterPro" id="IPR014729">
    <property type="entry name" value="Rossmann-like_a/b/a_fold"/>
</dbReference>
<dbReference type="OrthoDB" id="629407at2759"/>
<keyword evidence="12" id="KW-1185">Reference proteome</keyword>
<keyword evidence="6 9" id="KW-0648">Protein biosynthesis</keyword>
<dbReference type="GO" id="GO:0005829">
    <property type="term" value="C:cytosol"/>
    <property type="evidence" value="ECO:0007669"/>
    <property type="project" value="TreeGrafter"/>
</dbReference>
<dbReference type="Gene3D" id="3.40.50.620">
    <property type="entry name" value="HUPs"/>
    <property type="match status" value="2"/>
</dbReference>
<evidence type="ECO:0000256" key="2">
    <source>
        <dbReference type="ARBA" id="ARBA00013169"/>
    </source>
</evidence>
<dbReference type="InterPro" id="IPR002303">
    <property type="entry name" value="Valyl-tRNA_ligase"/>
</dbReference>
<evidence type="ECO:0000313" key="12">
    <source>
        <dbReference type="Proteomes" id="UP000281553"/>
    </source>
</evidence>
<evidence type="ECO:0000256" key="8">
    <source>
        <dbReference type="ARBA" id="ARBA00029936"/>
    </source>
</evidence>
<organism evidence="11 12">
    <name type="scientific">Dibothriocephalus latus</name>
    <name type="common">Fish tapeworm</name>
    <name type="synonym">Diphyllobothrium latum</name>
    <dbReference type="NCBI Taxonomy" id="60516"/>
    <lineage>
        <taxon>Eukaryota</taxon>
        <taxon>Metazoa</taxon>
        <taxon>Spiralia</taxon>
        <taxon>Lophotrochozoa</taxon>
        <taxon>Platyhelminthes</taxon>
        <taxon>Cestoda</taxon>
        <taxon>Eucestoda</taxon>
        <taxon>Diphyllobothriidea</taxon>
        <taxon>Diphyllobothriidae</taxon>
        <taxon>Dibothriocephalus</taxon>
    </lineage>
</organism>
<dbReference type="PANTHER" id="PTHR11946:SF109">
    <property type="entry name" value="VALINE--TRNA LIGASE"/>
    <property type="match status" value="1"/>
</dbReference>
<dbReference type="Pfam" id="PF00133">
    <property type="entry name" value="tRNA-synt_1"/>
    <property type="match status" value="1"/>
</dbReference>
<dbReference type="AlphaFoldDB" id="A0A3P7LSZ3"/>
<evidence type="ECO:0000259" key="10">
    <source>
        <dbReference type="Pfam" id="PF00133"/>
    </source>
</evidence>
<dbReference type="GO" id="GO:0005524">
    <property type="term" value="F:ATP binding"/>
    <property type="evidence" value="ECO:0007669"/>
    <property type="project" value="UniProtKB-KW"/>
</dbReference>
<dbReference type="InterPro" id="IPR009008">
    <property type="entry name" value="Val/Leu/Ile-tRNA-synth_edit"/>
</dbReference>
<dbReference type="SUPFAM" id="SSF52374">
    <property type="entry name" value="Nucleotidylyl transferase"/>
    <property type="match status" value="1"/>
</dbReference>
<evidence type="ECO:0000256" key="4">
    <source>
        <dbReference type="ARBA" id="ARBA00022741"/>
    </source>
</evidence>
<evidence type="ECO:0000256" key="1">
    <source>
        <dbReference type="ARBA" id="ARBA00005594"/>
    </source>
</evidence>
<reference evidence="11 12" key="1">
    <citation type="submission" date="2018-11" db="EMBL/GenBank/DDBJ databases">
        <authorList>
            <consortium name="Pathogen Informatics"/>
        </authorList>
    </citation>
    <scope>NUCLEOTIDE SEQUENCE [LARGE SCALE GENOMIC DNA]</scope>
</reference>
<dbReference type="EMBL" id="UYRU01046870">
    <property type="protein sequence ID" value="VDN09351.1"/>
    <property type="molecule type" value="Genomic_DNA"/>
</dbReference>
<keyword evidence="4 9" id="KW-0547">Nucleotide-binding</keyword>
<dbReference type="InterPro" id="IPR001412">
    <property type="entry name" value="aa-tRNA-synth_I_CS"/>
</dbReference>
<comment type="similarity">
    <text evidence="1 9">Belongs to the class-I aminoacyl-tRNA synthetase family.</text>
</comment>
<dbReference type="PANTHER" id="PTHR11946">
    <property type="entry name" value="VALYL-TRNA SYNTHETASES"/>
    <property type="match status" value="1"/>
</dbReference>
<accession>A0A3P7LSZ3</accession>
<proteinExistence type="inferred from homology"/>
<evidence type="ECO:0000256" key="9">
    <source>
        <dbReference type="RuleBase" id="RU363035"/>
    </source>
</evidence>
<sequence length="510" mass="57183">NHDIGSHGKCFNFLYQGSVSLWVVRRWSINRQDVKGLRPRRSDGEQKGLYVGREVVGKPFTMILPPPNITGDLHLGHALTAAIQDAICRWERFPTSQQMKGRNVLWIPGMDHAGLATQMVVERHLFGDTCDLQGSRNPRLQMGREAFVQEVWKWKDSKGTNILAQLNRLGLLLDWSREYFTLSPEHSKAVNEALYRLFKTGLIYRSNSLVFWCCHLRSAISDIEVEHKVLTEMSRLPVPGYADPQSFGYVDVFDYQLTSSDQPVVSKSRRPCGTVPVATTRLETMLADTALAVHPSDTRFAHLIGRSVLHPFCSSRHIPIIADDVHVDPNQGTGVVKVSPGHSMVDWEIATRHGLKAINMLSDDGTVNFVGRFAVGESAEFLAPVGAVSLPVCSRSGDVIEPLLREQWFVNTDSMADAALRAAQTGQVRISPSFYEPTWCDWLAPEKRRHWCISRQVWWGHRMPAYRIPEKSSDSPSVEAVDFPDGNLVCLSDLKALFGVSAISLHGRFM</sequence>
<evidence type="ECO:0000256" key="6">
    <source>
        <dbReference type="ARBA" id="ARBA00022917"/>
    </source>
</evidence>
<evidence type="ECO:0000256" key="7">
    <source>
        <dbReference type="ARBA" id="ARBA00023146"/>
    </source>
</evidence>
<dbReference type="Gene3D" id="3.90.740.10">
    <property type="entry name" value="Valyl/Leucyl/Isoleucyl-tRNA synthetase, editing domain"/>
    <property type="match status" value="1"/>
</dbReference>
<keyword evidence="5 9" id="KW-0067">ATP-binding</keyword>
<evidence type="ECO:0000256" key="3">
    <source>
        <dbReference type="ARBA" id="ARBA00022598"/>
    </source>
</evidence>
<feature type="non-terminal residue" evidence="11">
    <location>
        <position position="1"/>
    </location>
</feature>
<dbReference type="SUPFAM" id="SSF50677">
    <property type="entry name" value="ValRS/IleRS/LeuRS editing domain"/>
    <property type="match status" value="1"/>
</dbReference>
<protein>
    <recommendedName>
        <fullName evidence="2">valine--tRNA ligase</fullName>
        <ecNumber evidence="2">6.1.1.9</ecNumber>
    </recommendedName>
    <alternativeName>
        <fullName evidence="8">Valyl-tRNA synthetase</fullName>
    </alternativeName>
</protein>